<dbReference type="Proteomes" id="UP000054248">
    <property type="component" value="Unassembled WGS sequence"/>
</dbReference>
<name>A0A0C3PYT9_9AGAM</name>
<dbReference type="AlphaFoldDB" id="A0A0C3PYT9"/>
<protein>
    <submittedName>
        <fullName evidence="1">Uncharacterized protein</fullName>
    </submittedName>
</protein>
<proteinExistence type="predicted"/>
<evidence type="ECO:0000313" key="1">
    <source>
        <dbReference type="EMBL" id="KIO20540.1"/>
    </source>
</evidence>
<gene>
    <name evidence="1" type="ORF">M407DRAFT_220259</name>
</gene>
<reference evidence="2" key="2">
    <citation type="submission" date="2015-01" db="EMBL/GenBank/DDBJ databases">
        <title>Evolutionary Origins and Diversification of the Mycorrhizal Mutualists.</title>
        <authorList>
            <consortium name="DOE Joint Genome Institute"/>
            <consortium name="Mycorrhizal Genomics Consortium"/>
            <person name="Kohler A."/>
            <person name="Kuo A."/>
            <person name="Nagy L.G."/>
            <person name="Floudas D."/>
            <person name="Copeland A."/>
            <person name="Barry K.W."/>
            <person name="Cichocki N."/>
            <person name="Veneault-Fourrey C."/>
            <person name="LaButti K."/>
            <person name="Lindquist E.A."/>
            <person name="Lipzen A."/>
            <person name="Lundell T."/>
            <person name="Morin E."/>
            <person name="Murat C."/>
            <person name="Riley R."/>
            <person name="Ohm R."/>
            <person name="Sun H."/>
            <person name="Tunlid A."/>
            <person name="Henrissat B."/>
            <person name="Grigoriev I.V."/>
            <person name="Hibbett D.S."/>
            <person name="Martin F."/>
        </authorList>
    </citation>
    <scope>NUCLEOTIDE SEQUENCE [LARGE SCALE GENOMIC DNA]</scope>
    <source>
        <strain evidence="2">MUT 4182</strain>
    </source>
</reference>
<evidence type="ECO:0000313" key="2">
    <source>
        <dbReference type="Proteomes" id="UP000054248"/>
    </source>
</evidence>
<organism evidence="1 2">
    <name type="scientific">Tulasnella calospora MUT 4182</name>
    <dbReference type="NCBI Taxonomy" id="1051891"/>
    <lineage>
        <taxon>Eukaryota</taxon>
        <taxon>Fungi</taxon>
        <taxon>Dikarya</taxon>
        <taxon>Basidiomycota</taxon>
        <taxon>Agaricomycotina</taxon>
        <taxon>Agaricomycetes</taxon>
        <taxon>Cantharellales</taxon>
        <taxon>Tulasnellaceae</taxon>
        <taxon>Tulasnella</taxon>
    </lineage>
</organism>
<reference evidence="1 2" key="1">
    <citation type="submission" date="2014-04" db="EMBL/GenBank/DDBJ databases">
        <authorList>
            <consortium name="DOE Joint Genome Institute"/>
            <person name="Kuo A."/>
            <person name="Girlanda M."/>
            <person name="Perotto S."/>
            <person name="Kohler A."/>
            <person name="Nagy L.G."/>
            <person name="Floudas D."/>
            <person name="Copeland A."/>
            <person name="Barry K.W."/>
            <person name="Cichocki N."/>
            <person name="Veneault-Fourrey C."/>
            <person name="LaButti K."/>
            <person name="Lindquist E.A."/>
            <person name="Lipzen A."/>
            <person name="Lundell T."/>
            <person name="Morin E."/>
            <person name="Murat C."/>
            <person name="Sun H."/>
            <person name="Tunlid A."/>
            <person name="Henrissat B."/>
            <person name="Grigoriev I.V."/>
            <person name="Hibbett D.S."/>
            <person name="Martin F."/>
            <person name="Nordberg H.P."/>
            <person name="Cantor M.N."/>
            <person name="Hua S.X."/>
        </authorList>
    </citation>
    <scope>NUCLEOTIDE SEQUENCE [LARGE SCALE GENOMIC DNA]</scope>
    <source>
        <strain evidence="1 2">MUT 4182</strain>
    </source>
</reference>
<keyword evidence="2" id="KW-1185">Reference proteome</keyword>
<accession>A0A0C3PYT9</accession>
<dbReference type="EMBL" id="KN823170">
    <property type="protein sequence ID" value="KIO20540.1"/>
    <property type="molecule type" value="Genomic_DNA"/>
</dbReference>
<sequence length="251" mass="28448">MVDKMRPEYLDNPNSAFGHLIRSLGRKRLLAPRLEVTGNRPGENVVRFRYAISDHVLQDDGRSTRSGEVSEWSRLESDPLTTLHAVHMIRVLLESGIRLESAALKSGKDEVLGHLLRPLGPVTRLILNGFPTSAILRQLREPFPIDPGSTGEILQFPCPNLTVLDLLILPWTPENTRWELSTVPYELRRLIQSRQTGTHPTAKLRKVGVPSTWLEDGRFRDPVFEGIEIYSVQDLDGHVRISTRDGIYIHQ</sequence>
<dbReference type="OrthoDB" id="10656260at2759"/>
<dbReference type="HOGENOM" id="CLU_1107783_0_0_1"/>